<protein>
    <submittedName>
        <fullName evidence="1">Uncharacterized protein</fullName>
    </submittedName>
</protein>
<sequence length="106" mass="11810">MSRQKMMLLAKTYTLLQWSTVTDGDAAERSEGTFLFSTESQASRELLVAAFPSADTGVAQMHPGVVTRRGNYKRAYARLQDQLKELPVTSIRISTFTMAGFFPQAK</sequence>
<comment type="caution">
    <text evidence="1">The sequence shown here is derived from an EMBL/GenBank/DDBJ whole genome shotgun (WGS) entry which is preliminary data.</text>
</comment>
<evidence type="ECO:0000313" key="1">
    <source>
        <dbReference type="EMBL" id="EJW87728.1"/>
    </source>
</evidence>
<evidence type="ECO:0000313" key="2">
    <source>
        <dbReference type="Proteomes" id="UP000004810"/>
    </source>
</evidence>
<dbReference type="EMBL" id="ADBV01000307">
    <property type="protein sequence ID" value="EJW87728.1"/>
    <property type="molecule type" value="Genomic_DNA"/>
</dbReference>
<dbReference type="AlphaFoldDB" id="J9EZQ2"/>
<proteinExistence type="predicted"/>
<organism evidence="1 2">
    <name type="scientific">Wuchereria bancrofti</name>
    <dbReference type="NCBI Taxonomy" id="6293"/>
    <lineage>
        <taxon>Eukaryota</taxon>
        <taxon>Metazoa</taxon>
        <taxon>Ecdysozoa</taxon>
        <taxon>Nematoda</taxon>
        <taxon>Chromadorea</taxon>
        <taxon>Rhabditida</taxon>
        <taxon>Spirurina</taxon>
        <taxon>Spiruromorpha</taxon>
        <taxon>Filarioidea</taxon>
        <taxon>Onchocercidae</taxon>
        <taxon>Wuchereria</taxon>
    </lineage>
</organism>
<dbReference type="Proteomes" id="UP000004810">
    <property type="component" value="Unassembled WGS sequence"/>
</dbReference>
<accession>J9EZQ2</accession>
<reference evidence="2" key="1">
    <citation type="submission" date="2012-08" db="EMBL/GenBank/DDBJ databases">
        <title>The Genome Sequence of Wuchereria bancrofti.</title>
        <authorList>
            <person name="Nutman T.B."/>
            <person name="Fink D.L."/>
            <person name="Russ C."/>
            <person name="Young S."/>
            <person name="Zeng Q."/>
            <person name="Koehrsen M."/>
            <person name="Alvarado L."/>
            <person name="Berlin A."/>
            <person name="Chapman S.B."/>
            <person name="Chen Z."/>
            <person name="Freedman E."/>
            <person name="Gellesch M."/>
            <person name="Goldberg J."/>
            <person name="Griggs A."/>
            <person name="Gujja S."/>
            <person name="Heilman E.R."/>
            <person name="Heiman D."/>
            <person name="Hepburn T."/>
            <person name="Howarth C."/>
            <person name="Jen D."/>
            <person name="Larson L."/>
            <person name="Lewis B."/>
            <person name="Mehta T."/>
            <person name="Park D."/>
            <person name="Pearson M."/>
            <person name="Roberts A."/>
            <person name="Saif S."/>
            <person name="Shea T."/>
            <person name="Shenoy N."/>
            <person name="Sisk P."/>
            <person name="Stolte C."/>
            <person name="Sykes S."/>
            <person name="Walk T."/>
            <person name="White J."/>
            <person name="Yandava C."/>
            <person name="Haas B."/>
            <person name="Henn M.R."/>
            <person name="Nusbaum C."/>
            <person name="Birren B."/>
        </authorList>
    </citation>
    <scope>NUCLEOTIDE SEQUENCE [LARGE SCALE GENOMIC DNA]</scope>
    <source>
        <strain evidence="2">NA</strain>
    </source>
</reference>
<name>J9EZQ2_WUCBA</name>
<gene>
    <name evidence="1" type="ORF">WUBG_01358</name>
</gene>